<dbReference type="Gene3D" id="3.10.450.10">
    <property type="match status" value="1"/>
</dbReference>
<protein>
    <recommendedName>
        <fullName evidence="3">Cystatin domain-containing protein</fullName>
    </recommendedName>
</protein>
<dbReference type="Gramene" id="rna17485">
    <property type="protein sequence ID" value="RHN69057.1"/>
    <property type="gene ID" value="gene17485"/>
</dbReference>
<name>A0A396J1G3_MEDTR</name>
<comment type="caution">
    <text evidence="2">The sequence shown here is derived from an EMBL/GenBank/DDBJ whole genome shotgun (WGS) entry which is preliminary data.</text>
</comment>
<feature type="compositionally biased region" description="Basic and acidic residues" evidence="1">
    <location>
        <begin position="32"/>
        <end position="52"/>
    </location>
</feature>
<feature type="region of interest" description="Disordered" evidence="1">
    <location>
        <begin position="26"/>
        <end position="72"/>
    </location>
</feature>
<proteinExistence type="predicted"/>
<evidence type="ECO:0000256" key="1">
    <source>
        <dbReference type="SAM" id="MobiDB-lite"/>
    </source>
</evidence>
<organism evidence="2">
    <name type="scientific">Medicago truncatula</name>
    <name type="common">Barrel medic</name>
    <name type="synonym">Medicago tribuloides</name>
    <dbReference type="NCBI Taxonomy" id="3880"/>
    <lineage>
        <taxon>Eukaryota</taxon>
        <taxon>Viridiplantae</taxon>
        <taxon>Streptophyta</taxon>
        <taxon>Embryophyta</taxon>
        <taxon>Tracheophyta</taxon>
        <taxon>Spermatophyta</taxon>
        <taxon>Magnoliopsida</taxon>
        <taxon>eudicotyledons</taxon>
        <taxon>Gunneridae</taxon>
        <taxon>Pentapetalae</taxon>
        <taxon>rosids</taxon>
        <taxon>fabids</taxon>
        <taxon>Fabales</taxon>
        <taxon>Fabaceae</taxon>
        <taxon>Papilionoideae</taxon>
        <taxon>50 kb inversion clade</taxon>
        <taxon>NPAAA clade</taxon>
        <taxon>Hologalegina</taxon>
        <taxon>IRL clade</taxon>
        <taxon>Trifolieae</taxon>
        <taxon>Medicago</taxon>
    </lineage>
</organism>
<gene>
    <name evidence="2" type="ORF">MtrunA17_Chr3g0120641</name>
</gene>
<evidence type="ECO:0000313" key="2">
    <source>
        <dbReference type="EMBL" id="RHN69057.1"/>
    </source>
</evidence>
<accession>A0A396J1G3</accession>
<dbReference type="Proteomes" id="UP000265566">
    <property type="component" value="Chromosome 3"/>
</dbReference>
<dbReference type="PANTHER" id="PTHR31228:SF22">
    <property type="entry name" value="CYSTATIN_MONELLIN SUPERFAMILY PROTEIN"/>
    <property type="match status" value="1"/>
</dbReference>
<dbReference type="SUPFAM" id="SSF54403">
    <property type="entry name" value="Cystatin/monellin"/>
    <property type="match status" value="1"/>
</dbReference>
<dbReference type="OrthoDB" id="1452307at2759"/>
<dbReference type="AlphaFoldDB" id="A0A396J1G3"/>
<dbReference type="PANTHER" id="PTHR31228">
    <property type="entry name" value="CYSTATIN/MONELLIN SUPERFAMILY PROTEIN"/>
    <property type="match status" value="1"/>
</dbReference>
<sequence length="242" mass="27931">MVTSFRVKVSVYLNCDSFISMEFDTDTESWEESLKRPNSEPEKEPKRPKSEPELGSEQEPESKPKPRGSIWDEWYDEDPELSELSIYDDDDEPYIYMCEKYVYKNKLRLKLEAADNEHLERSRGLSEYDVLPRPPGTLLCGGTQPLPITDEDRPTLEQFSRLALDYYSEKNDNQAPTFELHEVVKCAYDVGIAAGHMFYITFQAKPKDKDPSDGPAALTTFQAQVWDGYDESREVIKCTIKI</sequence>
<dbReference type="EMBL" id="PSQE01000003">
    <property type="protein sequence ID" value="RHN69057.1"/>
    <property type="molecule type" value="Genomic_DNA"/>
</dbReference>
<reference evidence="2" key="1">
    <citation type="journal article" date="2018" name="Nat. Plants">
        <title>Whole-genome landscape of Medicago truncatula symbiotic genes.</title>
        <authorList>
            <person name="Pecrix Y."/>
            <person name="Gamas P."/>
            <person name="Carrere S."/>
        </authorList>
    </citation>
    <scope>NUCLEOTIDE SEQUENCE</scope>
    <source>
        <tissue evidence="2">Leaves</tissue>
    </source>
</reference>
<evidence type="ECO:0008006" key="3">
    <source>
        <dbReference type="Google" id="ProtNLM"/>
    </source>
</evidence>
<dbReference type="InterPro" id="IPR046350">
    <property type="entry name" value="Cystatin_sf"/>
</dbReference>